<sequence length="582" mass="63189">MKRRDDLEVLIVGAGPTGLSLAQLLARQGIRVRAISRHRGTAHTPRGHITNARTMEVLRDMGLESRARELAMPQALMRHSQWATQLADGEVLASLDSWGAGPERLPDYQRASPCAPCNLHQHRLEPLLLDAAQGAGARVDFEQEFLSLSQDEEGVRAELRDLRSGEVYELRARYLVAADGANSRVATQLGVSMDDELVLGTAISCWIEADLSRWVADRPGALYWLSAPHAERGVQCATLVNVEPWHQWMMAFGVPPDQIEAELQPAALLARARAVIGDASVPIAIRDVSRWTVRRAVASRMRVGRVFLAGDAAHRHPPTNGLGTNTSIQDSFNLAWKLALVLRGQAADSLLDSYEAERLPVARAVVHRAMESSFEMHAMFEAIGLYPGLPGDAAAATLAELKAASPEGEARRARLQQALALQNFQLNALGIEMGQWYEQGAVIGAGPRPAGDADPILHYQPHAVAGAPLPHAWLQRGGQRCSTLDLVGHGRLVLLCGAEAGPWREAARQLFEARGLGLTLIAIGPEADVQDVEGGWAALAQARPSTAWLVRPDRHIAWRSDSAGQAFEQLDHVLSQLLGSQQ</sequence>
<dbReference type="PRINTS" id="PR00420">
    <property type="entry name" value="RNGMNOXGNASE"/>
</dbReference>
<dbReference type="Pfam" id="PF21274">
    <property type="entry name" value="Rng_hyd_C"/>
    <property type="match status" value="1"/>
</dbReference>
<evidence type="ECO:0000256" key="1">
    <source>
        <dbReference type="ARBA" id="ARBA00022630"/>
    </source>
</evidence>
<accession>A0ABU3PBH5</accession>
<dbReference type="SUPFAM" id="SSF51905">
    <property type="entry name" value="FAD/NAD(P)-binding domain"/>
    <property type="match status" value="1"/>
</dbReference>
<evidence type="ECO:0000256" key="2">
    <source>
        <dbReference type="ARBA" id="ARBA00022827"/>
    </source>
</evidence>
<proteinExistence type="predicted"/>
<organism evidence="4 5">
    <name type="scientific">Roseateles aquae</name>
    <dbReference type="NCBI Taxonomy" id="3077235"/>
    <lineage>
        <taxon>Bacteria</taxon>
        <taxon>Pseudomonadati</taxon>
        <taxon>Pseudomonadota</taxon>
        <taxon>Betaproteobacteria</taxon>
        <taxon>Burkholderiales</taxon>
        <taxon>Sphaerotilaceae</taxon>
        <taxon>Roseateles</taxon>
    </lineage>
</organism>
<dbReference type="InterPro" id="IPR002938">
    <property type="entry name" value="FAD-bd"/>
</dbReference>
<keyword evidence="1" id="KW-0285">Flavoprotein</keyword>
<dbReference type="Proteomes" id="UP001246372">
    <property type="component" value="Unassembled WGS sequence"/>
</dbReference>
<dbReference type="GO" id="GO:0004497">
    <property type="term" value="F:monooxygenase activity"/>
    <property type="evidence" value="ECO:0007669"/>
    <property type="project" value="UniProtKB-KW"/>
</dbReference>
<comment type="caution">
    <text evidence="4">The sequence shown here is derived from an EMBL/GenBank/DDBJ whole genome shotgun (WGS) entry which is preliminary data.</text>
</comment>
<gene>
    <name evidence="4" type="ORF">RQP53_11660</name>
</gene>
<dbReference type="InterPro" id="IPR050641">
    <property type="entry name" value="RIFMO-like"/>
</dbReference>
<dbReference type="RefSeq" id="WP_315650473.1">
    <property type="nucleotide sequence ID" value="NZ_JAVXZY010000004.1"/>
</dbReference>
<evidence type="ECO:0000259" key="3">
    <source>
        <dbReference type="Pfam" id="PF01494"/>
    </source>
</evidence>
<dbReference type="InterPro" id="IPR036188">
    <property type="entry name" value="FAD/NAD-bd_sf"/>
</dbReference>
<evidence type="ECO:0000313" key="5">
    <source>
        <dbReference type="Proteomes" id="UP001246372"/>
    </source>
</evidence>
<dbReference type="Pfam" id="PF01494">
    <property type="entry name" value="FAD_binding_3"/>
    <property type="match status" value="1"/>
</dbReference>
<keyword evidence="5" id="KW-1185">Reference proteome</keyword>
<dbReference type="PANTHER" id="PTHR43004">
    <property type="entry name" value="TRK SYSTEM POTASSIUM UPTAKE PROTEIN"/>
    <property type="match status" value="1"/>
</dbReference>
<keyword evidence="2" id="KW-0274">FAD</keyword>
<dbReference type="PANTHER" id="PTHR43004:SF8">
    <property type="entry name" value="FAD-BINDING DOMAIN-CONTAINING PROTEIN-RELATED"/>
    <property type="match status" value="1"/>
</dbReference>
<protein>
    <submittedName>
        <fullName evidence="4">FAD-dependent monooxygenase</fullName>
    </submittedName>
</protein>
<feature type="domain" description="FAD-binding" evidence="3">
    <location>
        <begin position="7"/>
        <end position="369"/>
    </location>
</feature>
<keyword evidence="4" id="KW-0560">Oxidoreductase</keyword>
<reference evidence="4" key="1">
    <citation type="submission" date="2023-09" db="EMBL/GenBank/DDBJ databases">
        <title>Paucibacter sp. APW11 Genome sequencing and assembly.</title>
        <authorList>
            <person name="Kim I."/>
        </authorList>
    </citation>
    <scope>NUCLEOTIDE SEQUENCE</scope>
    <source>
        <strain evidence="4">APW11</strain>
    </source>
</reference>
<keyword evidence="4" id="KW-0503">Monooxygenase</keyword>
<dbReference type="Gene3D" id="3.50.50.60">
    <property type="entry name" value="FAD/NAD(P)-binding domain"/>
    <property type="match status" value="1"/>
</dbReference>
<dbReference type="Gene3D" id="3.40.30.120">
    <property type="match status" value="1"/>
</dbReference>
<dbReference type="Gene3D" id="3.30.9.10">
    <property type="entry name" value="D-Amino Acid Oxidase, subunit A, domain 2"/>
    <property type="match status" value="1"/>
</dbReference>
<evidence type="ECO:0000313" key="4">
    <source>
        <dbReference type="EMBL" id="MDT8999921.1"/>
    </source>
</evidence>
<dbReference type="EMBL" id="JAVXZY010000004">
    <property type="protein sequence ID" value="MDT8999921.1"/>
    <property type="molecule type" value="Genomic_DNA"/>
</dbReference>
<name>A0ABU3PBH5_9BURK</name>